<sequence length="151" mass="18071">MKSCQKCKTDKDCSGRFYIVETNKIKEEVEFYTYQEIRNCVYQVKWIITNAELLESGRWPAEPKSSGYIEWKEKGFASEAYFVKPVVTVAEVNKRLRRAGLYGKLLRAEVLAELELSDESKTALRYVRGERRKKQSFRRWMRYKGRRWNDF</sequence>
<proteinExistence type="predicted"/>
<name>A0A6M3KV79_9ZZZZ</name>
<organism evidence="2">
    <name type="scientific">viral metagenome</name>
    <dbReference type="NCBI Taxonomy" id="1070528"/>
    <lineage>
        <taxon>unclassified sequences</taxon>
        <taxon>metagenomes</taxon>
        <taxon>organismal metagenomes</taxon>
    </lineage>
</organism>
<protein>
    <submittedName>
        <fullName evidence="2">Uncharacterized protein</fullName>
    </submittedName>
</protein>
<evidence type="ECO:0000313" key="1">
    <source>
        <dbReference type="EMBL" id="QJA69545.1"/>
    </source>
</evidence>
<gene>
    <name evidence="1" type="ORF">MM415A04507_0004</name>
    <name evidence="2" type="ORF">MM415B02232_0014</name>
</gene>
<dbReference type="EMBL" id="MT142567">
    <property type="protein sequence ID" value="QJA85315.1"/>
    <property type="molecule type" value="Genomic_DNA"/>
</dbReference>
<evidence type="ECO:0000313" key="2">
    <source>
        <dbReference type="EMBL" id="QJA85315.1"/>
    </source>
</evidence>
<dbReference type="AlphaFoldDB" id="A0A6M3KV79"/>
<accession>A0A6M3KV79</accession>
<dbReference type="EMBL" id="MT141715">
    <property type="protein sequence ID" value="QJA69545.1"/>
    <property type="molecule type" value="Genomic_DNA"/>
</dbReference>
<reference evidence="2" key="1">
    <citation type="submission" date="2020-03" db="EMBL/GenBank/DDBJ databases">
        <title>The deep terrestrial virosphere.</title>
        <authorList>
            <person name="Holmfeldt K."/>
            <person name="Nilsson E."/>
            <person name="Simone D."/>
            <person name="Lopez-Fernandez M."/>
            <person name="Wu X."/>
            <person name="de Brujin I."/>
            <person name="Lundin D."/>
            <person name="Andersson A."/>
            <person name="Bertilsson S."/>
            <person name="Dopson M."/>
        </authorList>
    </citation>
    <scope>NUCLEOTIDE SEQUENCE</scope>
    <source>
        <strain evidence="1">MM415A04507</strain>
        <strain evidence="2">MM415B02232</strain>
    </source>
</reference>